<reference evidence="4 5" key="1">
    <citation type="submission" date="2016-12" db="EMBL/GenBank/DDBJ databases">
        <authorList>
            <person name="Song W.-J."/>
            <person name="Kurnit D.M."/>
        </authorList>
    </citation>
    <scope>NUCLEOTIDE SEQUENCE [LARGE SCALE GENOMIC DNA]</scope>
    <source>
        <strain evidence="4 5">DSM 30827</strain>
    </source>
</reference>
<dbReference type="EMBL" id="CP019688">
    <property type="protein sequence ID" value="AQQ15954.1"/>
    <property type="molecule type" value="Genomic_DNA"/>
</dbReference>
<dbReference type="PANTHER" id="PTHR46889">
    <property type="entry name" value="TRANSPOSASE INSF FOR INSERTION SEQUENCE IS3B-RELATED"/>
    <property type="match status" value="1"/>
</dbReference>
<dbReference type="PANTHER" id="PTHR46889:SF4">
    <property type="entry name" value="TRANSPOSASE INSO FOR INSERTION SEQUENCE ELEMENT IS911B-RELATED"/>
    <property type="match status" value="1"/>
</dbReference>
<evidence type="ECO:0000313" key="3">
    <source>
        <dbReference type="EMBL" id="AQQ15672.1"/>
    </source>
</evidence>
<proteinExistence type="predicted"/>
<dbReference type="Pfam" id="PF13276">
    <property type="entry name" value="HTH_21"/>
    <property type="match status" value="1"/>
</dbReference>
<dbReference type="KEGG" id="cgv:CGLAU_08585"/>
<keyword evidence="5" id="KW-1185">Reference proteome</keyword>
<evidence type="ECO:0000259" key="2">
    <source>
        <dbReference type="PROSITE" id="PS50994"/>
    </source>
</evidence>
<dbReference type="Pfam" id="PF00665">
    <property type="entry name" value="rve"/>
    <property type="match status" value="1"/>
</dbReference>
<dbReference type="RefSeq" id="WP_095660330.1">
    <property type="nucleotide sequence ID" value="NZ_CP019688.1"/>
</dbReference>
<dbReference type="InterPro" id="IPR001584">
    <property type="entry name" value="Integrase_cat-core"/>
</dbReference>
<dbReference type="GO" id="GO:0015074">
    <property type="term" value="P:DNA integration"/>
    <property type="evidence" value="ECO:0007669"/>
    <property type="project" value="InterPro"/>
</dbReference>
<dbReference type="AlphaFoldDB" id="A0A1Q2HYP9"/>
<dbReference type="InterPro" id="IPR036397">
    <property type="entry name" value="RNaseH_sf"/>
</dbReference>
<dbReference type="Proteomes" id="UP000217209">
    <property type="component" value="Chromosome"/>
</dbReference>
<feature type="domain" description="Integrase catalytic" evidence="2">
    <location>
        <begin position="157"/>
        <end position="343"/>
    </location>
</feature>
<gene>
    <name evidence="3" type="ORF">CGLAU_08585</name>
    <name evidence="4" type="ORF">CGLAU_10030</name>
</gene>
<dbReference type="InterPro" id="IPR012337">
    <property type="entry name" value="RNaseH-like_sf"/>
</dbReference>
<evidence type="ECO:0000313" key="4">
    <source>
        <dbReference type="EMBL" id="AQQ15954.1"/>
    </source>
</evidence>
<organism evidence="4 5">
    <name type="scientific">Corynebacterium glaucum</name>
    <dbReference type="NCBI Taxonomy" id="187491"/>
    <lineage>
        <taxon>Bacteria</taxon>
        <taxon>Bacillati</taxon>
        <taxon>Actinomycetota</taxon>
        <taxon>Actinomycetes</taxon>
        <taxon>Mycobacteriales</taxon>
        <taxon>Corynebacteriaceae</taxon>
        <taxon>Corynebacterium</taxon>
    </lineage>
</organism>
<evidence type="ECO:0000313" key="5">
    <source>
        <dbReference type="Proteomes" id="UP000217209"/>
    </source>
</evidence>
<dbReference type="PROSITE" id="PS50994">
    <property type="entry name" value="INTEGRASE"/>
    <property type="match status" value="1"/>
</dbReference>
<accession>A0A1Q2HYP9</accession>
<dbReference type="Gene3D" id="3.30.420.10">
    <property type="entry name" value="Ribonuclease H-like superfamily/Ribonuclease H"/>
    <property type="match status" value="1"/>
</dbReference>
<dbReference type="GO" id="GO:0003676">
    <property type="term" value="F:nucleic acid binding"/>
    <property type="evidence" value="ECO:0007669"/>
    <property type="project" value="InterPro"/>
</dbReference>
<dbReference type="OrthoDB" id="1676087at2"/>
<dbReference type="KEGG" id="cgv:CGLAU_10030"/>
<comment type="function">
    <text evidence="1">Involved in the transposition of the insertion sequence.</text>
</comment>
<evidence type="ECO:0000256" key="1">
    <source>
        <dbReference type="ARBA" id="ARBA00002286"/>
    </source>
</evidence>
<sequence>MVVAQAVQRLRAHGYQVKASCEHFGLNLSTYKHACRRLKYPMSQRATATSAIIAVSKANSGIYGYRRILAVCRQNGWTIGEKTVRAIMYAENLTPKSKRTMRHRSYKGENAHRPANKLLIGDLEEAAAADVVVSQGYSREACRRREALEPDLVHDFYADRPNEKFGTDVTEFACRDGKVYFSPLIDFHDNLPLVYTMSTSPTAALTNTMLEAALTTIKPGTKPIIHSDRGWAYRHPEWVSMLTDPTHDQAACGNCDPGKPCDNAWVAIPSLSRLGKSGDNARVEGFFGLLKRELYAAGINSQKMGTEEFMNYLETHLDWFVYQRLTRHPGKGYTTLAEQRALATAI</sequence>
<dbReference type="InterPro" id="IPR025948">
    <property type="entry name" value="HTH-like_dom"/>
</dbReference>
<dbReference type="InterPro" id="IPR050900">
    <property type="entry name" value="Transposase_IS3/IS150/IS904"/>
</dbReference>
<dbReference type="SUPFAM" id="SSF53098">
    <property type="entry name" value="Ribonuclease H-like"/>
    <property type="match status" value="1"/>
</dbReference>
<protein>
    <submittedName>
        <fullName evidence="4">Integrase core domain protein</fullName>
    </submittedName>
</protein>
<dbReference type="EMBL" id="CP019688">
    <property type="protein sequence ID" value="AQQ15672.1"/>
    <property type="molecule type" value="Genomic_DNA"/>
</dbReference>
<name>A0A1Q2HYP9_9CORY</name>